<dbReference type="RefSeq" id="YP_271867.1">
    <property type="nucleotide sequence ID" value="NC_007217.1"/>
</dbReference>
<proteinExistence type="predicted"/>
<protein>
    <submittedName>
        <fullName evidence="1">ORF 10</fullName>
    </submittedName>
</protein>
<reference evidence="1 2" key="1">
    <citation type="journal article" date="2005" name="J. Virol.">
        <title>Constituents of SH1, a novel lipid-containing virus infecting the halophilic euryarchaeon Haloarcula hispanica.</title>
        <authorList>
            <person name="Bamford D.H."/>
            <person name="Ravantti J.J."/>
            <person name="Ronnholm G."/>
            <person name="Laurinavicius S."/>
            <person name="Kukkaro P."/>
            <person name="Dyall-Smith M."/>
            <person name="Somerharju P."/>
            <person name="Kalkkinen N."/>
            <person name="Bamford J.K."/>
        </authorList>
    </citation>
    <scope>NUCLEOTIDE SEQUENCE</scope>
</reference>
<dbReference type="EMBL" id="AY950802">
    <property type="protein sequence ID" value="AAY24936.1"/>
    <property type="molecule type" value="Genomic_DNA"/>
</dbReference>
<dbReference type="GeneID" id="5176989"/>
<evidence type="ECO:0000313" key="1">
    <source>
        <dbReference type="EMBL" id="AAY24936.1"/>
    </source>
</evidence>
<dbReference type="KEGG" id="vg:5176989"/>
<name>Q4KPH7_9VIRU</name>
<keyword evidence="2" id="KW-1185">Reference proteome</keyword>
<sequence length="52" mass="5386">MTGTLKSRFCGLTAWLSVCSATRNIRAESPRRTAASAAVVSTPTGRCSGRAA</sequence>
<dbReference type="Proteomes" id="UP000001469">
    <property type="component" value="Segment"/>
</dbReference>
<organism evidence="1 2">
    <name type="scientific">Haloarcula hispanica SH1 virus</name>
    <dbReference type="NCBI Taxonomy" id="326574"/>
    <lineage>
        <taxon>Viruses</taxon>
        <taxon>Singelaviria</taxon>
        <taxon>Helvetiavirae</taxon>
        <taxon>Dividoviricota</taxon>
        <taxon>Laserviricetes</taxon>
        <taxon>Halopanivirales</taxon>
        <taxon>Sphaerolipoviridae</taxon>
        <taxon>Alphasphaerolipovirus</taxon>
        <taxon>Alphasphaerolipovirus serpentinense</taxon>
    </lineage>
</organism>
<evidence type="ECO:0000313" key="2">
    <source>
        <dbReference type="Proteomes" id="UP000001469"/>
    </source>
</evidence>
<accession>Q4KPH7</accession>